<evidence type="ECO:0000256" key="1">
    <source>
        <dbReference type="ARBA" id="ARBA00035112"/>
    </source>
</evidence>
<evidence type="ECO:0008006" key="4">
    <source>
        <dbReference type="Google" id="ProtNLM"/>
    </source>
</evidence>
<protein>
    <recommendedName>
        <fullName evidence="4">Tat pathway signal sequence</fullName>
    </recommendedName>
</protein>
<dbReference type="GO" id="GO:0043386">
    <property type="term" value="P:mycotoxin biosynthetic process"/>
    <property type="evidence" value="ECO:0007669"/>
    <property type="project" value="InterPro"/>
</dbReference>
<gene>
    <name evidence="2" type="ORF">K432DRAFT_299052</name>
</gene>
<dbReference type="PANTHER" id="PTHR33365:SF13">
    <property type="entry name" value="TAT PATHWAY SIGNAL SEQUENCE"/>
    <property type="match status" value="1"/>
</dbReference>
<dbReference type="AlphaFoldDB" id="A0A8E2E982"/>
<comment type="similarity">
    <text evidence="1">Belongs to the ustYa family.</text>
</comment>
<organism evidence="2 3">
    <name type="scientific">Lepidopterella palustris CBS 459.81</name>
    <dbReference type="NCBI Taxonomy" id="1314670"/>
    <lineage>
        <taxon>Eukaryota</taxon>
        <taxon>Fungi</taxon>
        <taxon>Dikarya</taxon>
        <taxon>Ascomycota</taxon>
        <taxon>Pezizomycotina</taxon>
        <taxon>Dothideomycetes</taxon>
        <taxon>Pleosporomycetidae</taxon>
        <taxon>Mytilinidiales</taxon>
        <taxon>Argynnaceae</taxon>
        <taxon>Lepidopterella</taxon>
    </lineage>
</organism>
<proteinExistence type="inferred from homology"/>
<dbReference type="OrthoDB" id="3687641at2759"/>
<sequence length="228" mass="26064">MWAGFRWVPDPYAFCIRHTSQYSPIVRDVDMRYDVIRFNGSLLKANVFRQPAGPEVDAAWESLGTDYRSVVIPADQAAQSGLLPDQVKINEKYGGGFVANVEGLHQLHCLNLLRKGLYYNFEHYHALGQGPFSNSDHVLKYHITHCLDIIRQSLMCSIDIGVLGQVWFQPDGLPPEPYVDFNTRHKCRDFEAVRKWAKIHQLPPAENVNLSEFYMPPVEGDTIYTEIP</sequence>
<keyword evidence="3" id="KW-1185">Reference proteome</keyword>
<evidence type="ECO:0000313" key="3">
    <source>
        <dbReference type="Proteomes" id="UP000250266"/>
    </source>
</evidence>
<dbReference type="Pfam" id="PF11807">
    <property type="entry name" value="UstYa"/>
    <property type="match status" value="1"/>
</dbReference>
<evidence type="ECO:0000313" key="2">
    <source>
        <dbReference type="EMBL" id="OCK79806.1"/>
    </source>
</evidence>
<dbReference type="EMBL" id="KV744987">
    <property type="protein sequence ID" value="OCK79806.1"/>
    <property type="molecule type" value="Genomic_DNA"/>
</dbReference>
<accession>A0A8E2E982</accession>
<dbReference type="PANTHER" id="PTHR33365">
    <property type="entry name" value="YALI0B05434P"/>
    <property type="match status" value="1"/>
</dbReference>
<reference evidence="2 3" key="1">
    <citation type="journal article" date="2016" name="Nat. Commun.">
        <title>Ectomycorrhizal ecology is imprinted in the genome of the dominant symbiotic fungus Cenococcum geophilum.</title>
        <authorList>
            <consortium name="DOE Joint Genome Institute"/>
            <person name="Peter M."/>
            <person name="Kohler A."/>
            <person name="Ohm R.A."/>
            <person name="Kuo A."/>
            <person name="Krutzmann J."/>
            <person name="Morin E."/>
            <person name="Arend M."/>
            <person name="Barry K.W."/>
            <person name="Binder M."/>
            <person name="Choi C."/>
            <person name="Clum A."/>
            <person name="Copeland A."/>
            <person name="Grisel N."/>
            <person name="Haridas S."/>
            <person name="Kipfer T."/>
            <person name="LaButti K."/>
            <person name="Lindquist E."/>
            <person name="Lipzen A."/>
            <person name="Maire R."/>
            <person name="Meier B."/>
            <person name="Mihaltcheva S."/>
            <person name="Molinier V."/>
            <person name="Murat C."/>
            <person name="Poggeler S."/>
            <person name="Quandt C.A."/>
            <person name="Sperisen C."/>
            <person name="Tritt A."/>
            <person name="Tisserant E."/>
            <person name="Crous P.W."/>
            <person name="Henrissat B."/>
            <person name="Nehls U."/>
            <person name="Egli S."/>
            <person name="Spatafora J.W."/>
            <person name="Grigoriev I.V."/>
            <person name="Martin F.M."/>
        </authorList>
    </citation>
    <scope>NUCLEOTIDE SEQUENCE [LARGE SCALE GENOMIC DNA]</scope>
    <source>
        <strain evidence="2 3">CBS 459.81</strain>
    </source>
</reference>
<name>A0A8E2E982_9PEZI</name>
<dbReference type="InterPro" id="IPR021765">
    <property type="entry name" value="UstYa-like"/>
</dbReference>
<dbReference type="Proteomes" id="UP000250266">
    <property type="component" value="Unassembled WGS sequence"/>
</dbReference>